<dbReference type="Pfam" id="PF03466">
    <property type="entry name" value="LysR_substrate"/>
    <property type="match status" value="1"/>
</dbReference>
<dbReference type="CDD" id="cd05466">
    <property type="entry name" value="PBP2_LTTR_substrate"/>
    <property type="match status" value="1"/>
</dbReference>
<accession>A0ABZ2RES4</accession>
<evidence type="ECO:0000256" key="3">
    <source>
        <dbReference type="ARBA" id="ARBA00023125"/>
    </source>
</evidence>
<proteinExistence type="inferred from homology"/>
<dbReference type="PRINTS" id="PR00039">
    <property type="entry name" value="HTHLYSR"/>
</dbReference>
<dbReference type="Pfam" id="PF00126">
    <property type="entry name" value="HTH_1"/>
    <property type="match status" value="1"/>
</dbReference>
<evidence type="ECO:0000313" key="7">
    <source>
        <dbReference type="Proteomes" id="UP001476583"/>
    </source>
</evidence>
<dbReference type="PANTHER" id="PTHR30126">
    <property type="entry name" value="HTH-TYPE TRANSCRIPTIONAL REGULATOR"/>
    <property type="match status" value="1"/>
</dbReference>
<reference evidence="6 7" key="1">
    <citation type="submission" date="2024-03" db="EMBL/GenBank/DDBJ databases">
        <title>Complete genome of BD2.</title>
        <authorList>
            <person name="Cao G."/>
        </authorList>
    </citation>
    <scope>NUCLEOTIDE SEQUENCE [LARGE SCALE GENOMIC DNA]</scope>
    <source>
        <strain evidence="6 7">BD2</strain>
    </source>
</reference>
<evidence type="ECO:0000256" key="1">
    <source>
        <dbReference type="ARBA" id="ARBA00009437"/>
    </source>
</evidence>
<feature type="domain" description="HTH lysR-type" evidence="5">
    <location>
        <begin position="17"/>
        <end position="74"/>
    </location>
</feature>
<keyword evidence="7" id="KW-1185">Reference proteome</keyword>
<dbReference type="PROSITE" id="PS50931">
    <property type="entry name" value="HTH_LYSR"/>
    <property type="match status" value="1"/>
</dbReference>
<dbReference type="Proteomes" id="UP001476583">
    <property type="component" value="Chromosome"/>
</dbReference>
<name>A0ABZ2RES4_ECTME</name>
<comment type="similarity">
    <text evidence="1">Belongs to the LysR transcriptional regulatory family.</text>
</comment>
<evidence type="ECO:0000256" key="4">
    <source>
        <dbReference type="ARBA" id="ARBA00023163"/>
    </source>
</evidence>
<dbReference type="InterPro" id="IPR000847">
    <property type="entry name" value="LysR_HTH_N"/>
</dbReference>
<dbReference type="Gene3D" id="1.10.10.10">
    <property type="entry name" value="Winged helix-like DNA-binding domain superfamily/Winged helix DNA-binding domain"/>
    <property type="match status" value="1"/>
</dbReference>
<dbReference type="InterPro" id="IPR036390">
    <property type="entry name" value="WH_DNA-bd_sf"/>
</dbReference>
<dbReference type="Gene3D" id="3.40.190.290">
    <property type="match status" value="1"/>
</dbReference>
<dbReference type="InterPro" id="IPR036388">
    <property type="entry name" value="WH-like_DNA-bd_sf"/>
</dbReference>
<keyword evidence="4" id="KW-0804">Transcription</keyword>
<dbReference type="SUPFAM" id="SSF53850">
    <property type="entry name" value="Periplasmic binding protein-like II"/>
    <property type="match status" value="1"/>
</dbReference>
<organism evidence="6 7">
    <name type="scientific">Ectopseudomonas mendocina</name>
    <name type="common">Pseudomonas mendocina</name>
    <dbReference type="NCBI Taxonomy" id="300"/>
    <lineage>
        <taxon>Bacteria</taxon>
        <taxon>Pseudomonadati</taxon>
        <taxon>Pseudomonadota</taxon>
        <taxon>Gammaproteobacteria</taxon>
        <taxon>Pseudomonadales</taxon>
        <taxon>Pseudomonadaceae</taxon>
        <taxon>Ectopseudomonas</taxon>
    </lineage>
</organism>
<keyword evidence="3" id="KW-0238">DNA-binding</keyword>
<gene>
    <name evidence="6" type="ORF">WG219_16730</name>
</gene>
<dbReference type="SUPFAM" id="SSF46785">
    <property type="entry name" value="Winged helix' DNA-binding domain"/>
    <property type="match status" value="1"/>
</dbReference>
<dbReference type="InterPro" id="IPR005119">
    <property type="entry name" value="LysR_subst-bd"/>
</dbReference>
<keyword evidence="2" id="KW-0805">Transcription regulation</keyword>
<dbReference type="PANTHER" id="PTHR30126:SF98">
    <property type="entry name" value="HTH-TYPE TRANSCRIPTIONAL ACTIVATOR BAUR"/>
    <property type="match status" value="1"/>
</dbReference>
<evidence type="ECO:0000256" key="2">
    <source>
        <dbReference type="ARBA" id="ARBA00023015"/>
    </source>
</evidence>
<sequence length="314" mass="35358">MYDLLELCLLTFVMDMLTLKQLRHLQAVIRHGSIHKAADSLHVTPPALTRSLAILEEELGVQLFDRSKSGMQPTPFCDQIQYRCAQLLNDVDDLMREASLYRKVDSGRLNLGVGRAIREIALRPVLPEFISLYPKIQIHITEGNPDELVFGLRNRQFDLVLAGFSGVLDVEGLSCQEMHTLPSPIFVRQGHPLQGREGISLLELYEYPMLSASQLSVGHPISQFLAKPTGQPPEVHLLSSDYELLKQTLLRTNAWLPAPITQLAEELESGRLVTLDVPSWKFNAQISAIELSGRTRSPAVQHFIELCMKCSERW</sequence>
<protein>
    <submittedName>
        <fullName evidence="6">LysR family transcriptional regulator</fullName>
    </submittedName>
</protein>
<dbReference type="EMBL" id="CP148074">
    <property type="protein sequence ID" value="WXL24940.1"/>
    <property type="molecule type" value="Genomic_DNA"/>
</dbReference>
<evidence type="ECO:0000259" key="5">
    <source>
        <dbReference type="PROSITE" id="PS50931"/>
    </source>
</evidence>
<evidence type="ECO:0000313" key="6">
    <source>
        <dbReference type="EMBL" id="WXL24940.1"/>
    </source>
</evidence>